<reference evidence="1" key="1">
    <citation type="journal article" date="2015" name="Nature">
        <title>Complex archaea that bridge the gap between prokaryotes and eukaryotes.</title>
        <authorList>
            <person name="Spang A."/>
            <person name="Saw J.H."/>
            <person name="Jorgensen S.L."/>
            <person name="Zaremba-Niedzwiedzka K."/>
            <person name="Martijn J."/>
            <person name="Lind A.E."/>
            <person name="van Eijk R."/>
            <person name="Schleper C."/>
            <person name="Guy L."/>
            <person name="Ettema T.J."/>
        </authorList>
    </citation>
    <scope>NUCLEOTIDE SEQUENCE</scope>
</reference>
<protein>
    <submittedName>
        <fullName evidence="1">Uncharacterized protein</fullName>
    </submittedName>
</protein>
<accession>A0A0F9KIW2</accession>
<proteinExistence type="predicted"/>
<gene>
    <name evidence="1" type="ORF">LCGC14_1629040</name>
</gene>
<organism evidence="1">
    <name type="scientific">marine sediment metagenome</name>
    <dbReference type="NCBI Taxonomy" id="412755"/>
    <lineage>
        <taxon>unclassified sequences</taxon>
        <taxon>metagenomes</taxon>
        <taxon>ecological metagenomes</taxon>
    </lineage>
</organism>
<dbReference type="EMBL" id="LAZR01013412">
    <property type="protein sequence ID" value="KKM22078.1"/>
    <property type="molecule type" value="Genomic_DNA"/>
</dbReference>
<sequence length="210" mass="24196">MNDSESQSVINELNLELQETRNKNVSLQGALSGSSFQGNTENPISYQLDTSELKNQLEHFLKGDYIATNEEGEEYWKTQDDPEKVYFNSYGISSIMSKISLYLDKMTFLSNNDEQRIYEILAELGDALINFIYYSYEKMGMDTEFKRTNYELIIISLLNTIENAYKRSLRGATLDIINSSRLYTDNGGALNHHQLLAQKKKFSVFKPSTW</sequence>
<dbReference type="AlphaFoldDB" id="A0A0F9KIW2"/>
<name>A0A0F9KIW2_9ZZZZ</name>
<evidence type="ECO:0000313" key="1">
    <source>
        <dbReference type="EMBL" id="KKM22078.1"/>
    </source>
</evidence>
<comment type="caution">
    <text evidence="1">The sequence shown here is derived from an EMBL/GenBank/DDBJ whole genome shotgun (WGS) entry which is preliminary data.</text>
</comment>